<proteinExistence type="predicted"/>
<gene>
    <name evidence="1" type="ORF">XD54_1272</name>
</gene>
<reference evidence="2" key="1">
    <citation type="journal article" date="2015" name="MBio">
        <title>Genome-Resolved Metagenomic Analysis Reveals Roles for Candidate Phyla and Other Microbial Community Members in Biogeochemical Transformations in Oil Reservoirs.</title>
        <authorList>
            <person name="Hu P."/>
            <person name="Tom L."/>
            <person name="Singh A."/>
            <person name="Thomas B.C."/>
            <person name="Baker B.J."/>
            <person name="Piceno Y.M."/>
            <person name="Andersen G.L."/>
            <person name="Banfield J.F."/>
        </authorList>
    </citation>
    <scope>NUCLEOTIDE SEQUENCE [LARGE SCALE GENOMIC DNA]</scope>
</reference>
<organism evidence="1 2">
    <name type="scientific">Thermococcus sibiricus</name>
    <dbReference type="NCBI Taxonomy" id="172049"/>
    <lineage>
        <taxon>Archaea</taxon>
        <taxon>Methanobacteriati</taxon>
        <taxon>Methanobacteriota</taxon>
        <taxon>Thermococci</taxon>
        <taxon>Thermococcales</taxon>
        <taxon>Thermococcaceae</taxon>
        <taxon>Thermococcus</taxon>
    </lineage>
</organism>
<name>A0A101ELP0_9EURY</name>
<comment type="caution">
    <text evidence="1">The sequence shown here is derived from an EMBL/GenBank/DDBJ whole genome shotgun (WGS) entry which is preliminary data.</text>
</comment>
<evidence type="ECO:0000313" key="1">
    <source>
        <dbReference type="EMBL" id="KUK17449.1"/>
    </source>
</evidence>
<dbReference type="EMBL" id="LGFD01000023">
    <property type="protein sequence ID" value="KUK17449.1"/>
    <property type="molecule type" value="Genomic_DNA"/>
</dbReference>
<sequence>MADEEKAPPLSIAMKIRPRPDAESFHVLYIEEQALQIFGVFGCH</sequence>
<dbReference type="Proteomes" id="UP000053911">
    <property type="component" value="Unassembled WGS sequence"/>
</dbReference>
<dbReference type="AlphaFoldDB" id="A0A101ELP0"/>
<accession>A0A101ELP0</accession>
<protein>
    <submittedName>
        <fullName evidence="1">Uncharacterized protein</fullName>
    </submittedName>
</protein>
<evidence type="ECO:0000313" key="2">
    <source>
        <dbReference type="Proteomes" id="UP000053911"/>
    </source>
</evidence>